<organism evidence="2 3">
    <name type="scientific">Nyssa sinensis</name>
    <dbReference type="NCBI Taxonomy" id="561372"/>
    <lineage>
        <taxon>Eukaryota</taxon>
        <taxon>Viridiplantae</taxon>
        <taxon>Streptophyta</taxon>
        <taxon>Embryophyta</taxon>
        <taxon>Tracheophyta</taxon>
        <taxon>Spermatophyta</taxon>
        <taxon>Magnoliopsida</taxon>
        <taxon>eudicotyledons</taxon>
        <taxon>Gunneridae</taxon>
        <taxon>Pentapetalae</taxon>
        <taxon>asterids</taxon>
        <taxon>Cornales</taxon>
        <taxon>Nyssaceae</taxon>
        <taxon>Nyssa</taxon>
    </lineage>
</organism>
<protein>
    <submittedName>
        <fullName evidence="2">Uncharacterized protein</fullName>
    </submittedName>
</protein>
<dbReference type="AlphaFoldDB" id="A0A5J4ZI23"/>
<accession>A0A5J4ZI23</accession>
<keyword evidence="1" id="KW-0472">Membrane</keyword>
<keyword evidence="3" id="KW-1185">Reference proteome</keyword>
<feature type="transmembrane region" description="Helical" evidence="1">
    <location>
        <begin position="20"/>
        <end position="39"/>
    </location>
</feature>
<evidence type="ECO:0000313" key="2">
    <source>
        <dbReference type="EMBL" id="KAA8517152.1"/>
    </source>
</evidence>
<keyword evidence="1" id="KW-1133">Transmembrane helix</keyword>
<reference evidence="2 3" key="1">
    <citation type="submission" date="2019-09" db="EMBL/GenBank/DDBJ databases">
        <title>A chromosome-level genome assembly of the Chinese tupelo Nyssa sinensis.</title>
        <authorList>
            <person name="Yang X."/>
            <person name="Kang M."/>
            <person name="Yang Y."/>
            <person name="Xiong H."/>
            <person name="Wang M."/>
            <person name="Zhang Z."/>
            <person name="Wang Z."/>
            <person name="Wu H."/>
            <person name="Ma T."/>
            <person name="Liu J."/>
            <person name="Xi Z."/>
        </authorList>
    </citation>
    <scope>NUCLEOTIDE SEQUENCE [LARGE SCALE GENOMIC DNA]</scope>
    <source>
        <strain evidence="2">J267</strain>
        <tissue evidence="2">Leaf</tissue>
    </source>
</reference>
<proteinExistence type="predicted"/>
<sequence>MMEELCKRTRRSSQHGHSILLSHAMMISSFQMVVATVLAKYDLLNGKPQRFENCGGHGGLLVVANELARI</sequence>
<dbReference type="Proteomes" id="UP000325577">
    <property type="component" value="Linkage Group LG8"/>
</dbReference>
<keyword evidence="1" id="KW-0812">Transmembrane</keyword>
<gene>
    <name evidence="2" type="ORF">F0562_017445</name>
</gene>
<name>A0A5J4ZI23_9ASTE</name>
<evidence type="ECO:0000256" key="1">
    <source>
        <dbReference type="SAM" id="Phobius"/>
    </source>
</evidence>
<evidence type="ECO:0000313" key="3">
    <source>
        <dbReference type="Proteomes" id="UP000325577"/>
    </source>
</evidence>
<dbReference type="EMBL" id="CM018051">
    <property type="protein sequence ID" value="KAA8517152.1"/>
    <property type="molecule type" value="Genomic_DNA"/>
</dbReference>